<proteinExistence type="predicted"/>
<accession>A0A2M8IWI9</accession>
<dbReference type="CDD" id="cd03216">
    <property type="entry name" value="ABC_Carb_Monos_I"/>
    <property type="match status" value="1"/>
</dbReference>
<dbReference type="InterPro" id="IPR027417">
    <property type="entry name" value="P-loop_NTPase"/>
</dbReference>
<evidence type="ECO:0000256" key="2">
    <source>
        <dbReference type="ARBA" id="ARBA00022840"/>
    </source>
</evidence>
<feature type="domain" description="ABC transporter" evidence="3">
    <location>
        <begin position="275"/>
        <end position="516"/>
    </location>
</feature>
<dbReference type="CDD" id="cd03215">
    <property type="entry name" value="ABC_Carb_Monos_II"/>
    <property type="match status" value="1"/>
</dbReference>
<dbReference type="OrthoDB" id="9805029at2"/>
<sequence>MQYSPSDSFTANQAKTPPLVSFSGVLKRFGALTACDDISFDVAAGEVVALLGENGAGKSTLMKTLYGVHPPDGGEMRIAGQPISFARPADAMAAGIGMVFQTFSLLPALTVRDNIAMAWPGTPWHLGRGGRHVAGALNRLAQLAPGIDANARLGTLSTGEQQLVELAKVLNLDARLVILDEPTSVLTPAEAERLYGLIRALSNDGVAVVLITHKLADVEACADRVVVMRRGRVVGHGRAAEMSRGDIVAMMMGDSASARSDPRRLPEKPPLPEKLRPQLVLREVTTGESPSDAKNITLSIARGEILGIAGVTGNGQSALAEAVAGIRDLVAGEVLLNGEVISRRPLDPRQPLRIGYVPENPRENGIVSGLSLAANLALRSIAGGRQRARDVTTDQVVQCLKDYDVRPPEPGRAAGTLSGGNVQKLVIARETGAPRAALLMAFPTMGLDIAATAFVYRRMVEAARAGSAVLWISEELDDLLELAHRIAVLRAGRIVDERAVTPDLTRSELGALMTGGHS</sequence>
<comment type="caution">
    <text evidence="4">The sequence shown here is derived from an EMBL/GenBank/DDBJ whole genome shotgun (WGS) entry which is preliminary data.</text>
</comment>
<keyword evidence="2 4" id="KW-0067">ATP-binding</keyword>
<dbReference type="InterPro" id="IPR003593">
    <property type="entry name" value="AAA+_ATPase"/>
</dbReference>
<dbReference type="PROSITE" id="PS50893">
    <property type="entry name" value="ABC_TRANSPORTER_2"/>
    <property type="match status" value="2"/>
</dbReference>
<dbReference type="Gene3D" id="3.40.50.300">
    <property type="entry name" value="P-loop containing nucleotide triphosphate hydrolases"/>
    <property type="match status" value="2"/>
</dbReference>
<dbReference type="AlphaFoldDB" id="A0A2M8IWI9"/>
<dbReference type="GO" id="GO:0005524">
    <property type="term" value="F:ATP binding"/>
    <property type="evidence" value="ECO:0007669"/>
    <property type="project" value="UniProtKB-KW"/>
</dbReference>
<dbReference type="EMBL" id="PGTB01000131">
    <property type="protein sequence ID" value="PJE34892.1"/>
    <property type="molecule type" value="Genomic_DNA"/>
</dbReference>
<feature type="domain" description="ABC transporter" evidence="3">
    <location>
        <begin position="20"/>
        <end position="255"/>
    </location>
</feature>
<evidence type="ECO:0000313" key="5">
    <source>
        <dbReference type="Proteomes" id="UP000231553"/>
    </source>
</evidence>
<dbReference type="Proteomes" id="UP000231553">
    <property type="component" value="Unassembled WGS sequence"/>
</dbReference>
<protein>
    <submittedName>
        <fullName evidence="4">Heme ABC transporter ATP-binding protein</fullName>
    </submittedName>
</protein>
<dbReference type="SUPFAM" id="SSF52540">
    <property type="entry name" value="P-loop containing nucleoside triphosphate hydrolases"/>
    <property type="match status" value="2"/>
</dbReference>
<dbReference type="RefSeq" id="WP_100164182.1">
    <property type="nucleotide sequence ID" value="NZ_PGTB01000131.1"/>
</dbReference>
<evidence type="ECO:0000259" key="3">
    <source>
        <dbReference type="PROSITE" id="PS50893"/>
    </source>
</evidence>
<evidence type="ECO:0000313" key="4">
    <source>
        <dbReference type="EMBL" id="PJE34892.1"/>
    </source>
</evidence>
<keyword evidence="1" id="KW-0547">Nucleotide-binding</keyword>
<keyword evidence="5" id="KW-1185">Reference proteome</keyword>
<dbReference type="PANTHER" id="PTHR43790">
    <property type="entry name" value="CARBOHYDRATE TRANSPORT ATP-BINDING PROTEIN MG119-RELATED"/>
    <property type="match status" value="1"/>
</dbReference>
<reference evidence="4 5" key="1">
    <citation type="journal article" date="2018" name="Int. J. Syst. Evol. Microbiol.">
        <title>Pseudooceanicola lipolyticus sp. nov., a marine alphaproteobacterium, reclassification of Oceanicola flagellatus as Pseudooceanicola flagellatus comb. nov. and emended description of the genus Pseudooceanicola.</title>
        <authorList>
            <person name="Huang M.-M."/>
            <person name="Guo L.-L."/>
            <person name="Wu Y.-H."/>
            <person name="Lai Q.-L."/>
            <person name="Shao Z.-Z."/>
            <person name="Wang C.-S."/>
            <person name="Wu M."/>
            <person name="Xu X.-W."/>
        </authorList>
    </citation>
    <scope>NUCLEOTIDE SEQUENCE [LARGE SCALE GENOMIC DNA]</scope>
    <source>
        <strain evidence="4 5">157</strain>
    </source>
</reference>
<dbReference type="InterPro" id="IPR003439">
    <property type="entry name" value="ABC_transporter-like_ATP-bd"/>
</dbReference>
<name>A0A2M8IWI9_9RHOB</name>
<dbReference type="InterPro" id="IPR050107">
    <property type="entry name" value="ABC_carbohydrate_import_ATPase"/>
</dbReference>
<dbReference type="Pfam" id="PF00005">
    <property type="entry name" value="ABC_tran"/>
    <property type="match status" value="2"/>
</dbReference>
<organism evidence="4 5">
    <name type="scientific">Pseudooceanicola lipolyticus</name>
    <dbReference type="NCBI Taxonomy" id="2029104"/>
    <lineage>
        <taxon>Bacteria</taxon>
        <taxon>Pseudomonadati</taxon>
        <taxon>Pseudomonadota</taxon>
        <taxon>Alphaproteobacteria</taxon>
        <taxon>Rhodobacterales</taxon>
        <taxon>Paracoccaceae</taxon>
        <taxon>Pseudooceanicola</taxon>
    </lineage>
</organism>
<dbReference type="PANTHER" id="PTHR43790:SF4">
    <property type="entry name" value="GUANOSINE IMPORT ATP-BINDING PROTEIN NUPO"/>
    <property type="match status" value="1"/>
</dbReference>
<evidence type="ECO:0000256" key="1">
    <source>
        <dbReference type="ARBA" id="ARBA00022741"/>
    </source>
</evidence>
<dbReference type="GO" id="GO:0016887">
    <property type="term" value="F:ATP hydrolysis activity"/>
    <property type="evidence" value="ECO:0007669"/>
    <property type="project" value="InterPro"/>
</dbReference>
<gene>
    <name evidence="4" type="ORF">CVM52_19935</name>
</gene>
<dbReference type="SMART" id="SM00382">
    <property type="entry name" value="AAA"/>
    <property type="match status" value="2"/>
</dbReference>